<comment type="caution">
    <text evidence="1">The sequence shown here is derived from an EMBL/GenBank/DDBJ whole genome shotgun (WGS) entry which is preliminary data.</text>
</comment>
<name>A0A8X7TAE9_CANPA</name>
<reference evidence="1" key="1">
    <citation type="submission" date="2020-03" db="EMBL/GenBank/DDBJ databases">
        <title>FDA dAtabase for Regulatory Grade micrObial Sequences (FDA-ARGOS): Supporting development and validation of Infectious Disease Dx tests.</title>
        <authorList>
            <person name="Campos J."/>
            <person name="Goldberg B."/>
            <person name="Tallon L."/>
            <person name="Sadzewicz L."/>
            <person name="Vavikolanu K."/>
            <person name="Mehta A."/>
            <person name="Aluvathingal J."/>
            <person name="Nadendla S."/>
            <person name="Nandy P."/>
            <person name="Geyer C."/>
            <person name="Yan Y."/>
            <person name="Sichtig H."/>
        </authorList>
    </citation>
    <scope>NUCLEOTIDE SEQUENCE [LARGE SCALE GENOMIC DNA]</scope>
    <source>
        <strain evidence="1">FDAARGOS_652</strain>
    </source>
</reference>
<dbReference type="AlphaFoldDB" id="A0A8X7TAE9"/>
<gene>
    <name evidence="1" type="ORF">FOB60_002753</name>
</gene>
<dbReference type="EMBL" id="JABWAB010000004">
    <property type="protein sequence ID" value="KAF6052497.1"/>
    <property type="molecule type" value="Genomic_DNA"/>
</dbReference>
<protein>
    <submittedName>
        <fullName evidence="1">Uncharacterized protein</fullName>
    </submittedName>
</protein>
<evidence type="ECO:0000313" key="1">
    <source>
        <dbReference type="EMBL" id="KAF6052497.1"/>
    </source>
</evidence>
<proteinExistence type="predicted"/>
<accession>A0A8X7TAE9</accession>
<dbReference type="OrthoDB" id="4095887at2759"/>
<sequence length="494" mass="57058">MIKRPFKIRKYSIIPSLHQKTPPHEPVPNFDSDKRFSQALKRNERRLREYEDAIELSKQYKQHRSNLIDILSDGANIGAMFDHDPKCKMSTYEEMCKDIGGNQGYMAYNDIEMRNTMMLVASLFMENVVSEMKLRCVRVDLESDGFFNQIKSSTEFISLEQYRLNFHAYKSSQWLSTANADTSNGINPIVFKSSKHSSGPIIKSLEIAFEHYASSTSKLAHLQLALQIVHILTSPHDNIPTIKLWSYLLDKLGNCQLINYQQIVYLSLFQYKHQPTVLADPPPTADSIFAPLMADHFVHLIAQDPEMLIPLLRYQLLRKDETMFLELLSFLTLDKIASEMQVIKSPMLSKSKYKMPKYVPGLDLDERLLTISRASMYQIMEMAIEFQLYQYLDLLFNKIVLHSRDRSSIELNYVEDVLVEGKVFDDALFGILLDAAVKSNDLGRVVWLLPFIDEYIVEVGVMNDELQAQLLSTLRFFNLEGKLKSYEDILDNTK</sequence>
<dbReference type="Proteomes" id="UP000590412">
    <property type="component" value="Unassembled WGS sequence"/>
</dbReference>
<evidence type="ECO:0000313" key="2">
    <source>
        <dbReference type="Proteomes" id="UP000590412"/>
    </source>
</evidence>
<organism evidence="1 2">
    <name type="scientific">Candida parapsilosis</name>
    <name type="common">Yeast</name>
    <dbReference type="NCBI Taxonomy" id="5480"/>
    <lineage>
        <taxon>Eukaryota</taxon>
        <taxon>Fungi</taxon>
        <taxon>Dikarya</taxon>
        <taxon>Ascomycota</taxon>
        <taxon>Saccharomycotina</taxon>
        <taxon>Pichiomycetes</taxon>
        <taxon>Debaryomycetaceae</taxon>
        <taxon>Candida/Lodderomyces clade</taxon>
        <taxon>Candida</taxon>
    </lineage>
</organism>